<comment type="caution">
    <text evidence="1">The sequence shown here is derived from an EMBL/GenBank/DDBJ whole genome shotgun (WGS) entry which is preliminary data.</text>
</comment>
<evidence type="ECO:0000313" key="2">
    <source>
        <dbReference type="Proteomes" id="UP000324800"/>
    </source>
</evidence>
<organism evidence="1 2">
    <name type="scientific">Streblomastix strix</name>
    <dbReference type="NCBI Taxonomy" id="222440"/>
    <lineage>
        <taxon>Eukaryota</taxon>
        <taxon>Metamonada</taxon>
        <taxon>Preaxostyla</taxon>
        <taxon>Oxymonadida</taxon>
        <taxon>Streblomastigidae</taxon>
        <taxon>Streblomastix</taxon>
    </lineage>
</organism>
<dbReference type="EMBL" id="SNRW01002045">
    <property type="protein sequence ID" value="KAA6394099.1"/>
    <property type="molecule type" value="Genomic_DNA"/>
</dbReference>
<reference evidence="1 2" key="1">
    <citation type="submission" date="2019-03" db="EMBL/GenBank/DDBJ databases">
        <title>Single cell metagenomics reveals metabolic interactions within the superorganism composed of flagellate Streblomastix strix and complex community of Bacteroidetes bacteria on its surface.</title>
        <authorList>
            <person name="Treitli S.C."/>
            <person name="Kolisko M."/>
            <person name="Husnik F."/>
            <person name="Keeling P."/>
            <person name="Hampl V."/>
        </authorList>
    </citation>
    <scope>NUCLEOTIDE SEQUENCE [LARGE SCALE GENOMIC DNA]</scope>
    <source>
        <strain evidence="1">ST1C</strain>
    </source>
</reference>
<sequence>MLSESFDANEVLEAATQTNISDIWTQHPDLFMRELKVQFSFHALHMDVALLVTGVTYVEMGLGVNKQLNGLGPLTLTDIEFDKLQLDPDGLASKEIGIQIVDKQTESSDYVKKEPIWNHHASMNVHFQREGG</sequence>
<evidence type="ECO:0000313" key="1">
    <source>
        <dbReference type="EMBL" id="KAA6394099.1"/>
    </source>
</evidence>
<gene>
    <name evidence="1" type="ORF">EZS28_010374</name>
</gene>
<dbReference type="AlphaFoldDB" id="A0A5J4WID6"/>
<proteinExistence type="predicted"/>
<dbReference type="Proteomes" id="UP000324800">
    <property type="component" value="Unassembled WGS sequence"/>
</dbReference>
<protein>
    <submittedName>
        <fullName evidence="1">Uncharacterized protein</fullName>
    </submittedName>
</protein>
<accession>A0A5J4WID6</accession>
<name>A0A5J4WID6_9EUKA</name>